<accession>A0A6C0D4L6</accession>
<evidence type="ECO:0000256" key="1">
    <source>
        <dbReference type="SAM" id="Phobius"/>
    </source>
</evidence>
<keyword evidence="1" id="KW-0472">Membrane</keyword>
<keyword evidence="1" id="KW-1133">Transmembrane helix</keyword>
<feature type="transmembrane region" description="Helical" evidence="1">
    <location>
        <begin position="86"/>
        <end position="110"/>
    </location>
</feature>
<protein>
    <recommendedName>
        <fullName evidence="3">Yip1 domain-containing protein</fullName>
    </recommendedName>
</protein>
<name>A0A6C0D4L6_9ZZZZ</name>
<keyword evidence="1" id="KW-0812">Transmembrane</keyword>
<feature type="transmembrane region" description="Helical" evidence="1">
    <location>
        <begin position="14"/>
        <end position="35"/>
    </location>
</feature>
<evidence type="ECO:0000313" key="2">
    <source>
        <dbReference type="EMBL" id="QHT11748.1"/>
    </source>
</evidence>
<evidence type="ECO:0008006" key="3">
    <source>
        <dbReference type="Google" id="ProtNLM"/>
    </source>
</evidence>
<proteinExistence type="predicted"/>
<organism evidence="2">
    <name type="scientific">viral metagenome</name>
    <dbReference type="NCBI Taxonomy" id="1070528"/>
    <lineage>
        <taxon>unclassified sequences</taxon>
        <taxon>metagenomes</taxon>
        <taxon>organismal metagenomes</taxon>
    </lineage>
</organism>
<reference evidence="2" key="1">
    <citation type="journal article" date="2020" name="Nature">
        <title>Giant virus diversity and host interactions through global metagenomics.</title>
        <authorList>
            <person name="Schulz F."/>
            <person name="Roux S."/>
            <person name="Paez-Espino D."/>
            <person name="Jungbluth S."/>
            <person name="Walsh D.A."/>
            <person name="Denef V.J."/>
            <person name="McMahon K.D."/>
            <person name="Konstantinidis K.T."/>
            <person name="Eloe-Fadrosh E.A."/>
            <person name="Kyrpides N.C."/>
            <person name="Woyke T."/>
        </authorList>
    </citation>
    <scope>NUCLEOTIDE SEQUENCE</scope>
    <source>
        <strain evidence="2">GVMAG-M-3300023174-116</strain>
    </source>
</reference>
<feature type="transmembrane region" description="Helical" evidence="1">
    <location>
        <begin position="55"/>
        <end position="74"/>
    </location>
</feature>
<dbReference type="EMBL" id="MN739537">
    <property type="protein sequence ID" value="QHT11748.1"/>
    <property type="molecule type" value="Genomic_DNA"/>
</dbReference>
<dbReference type="AlphaFoldDB" id="A0A6C0D4L6"/>
<sequence>MAYTNKYVKDFKNLCTPAFIYLFISVFIFIVIAIQNFGNTTKYCVGYFECELPNTFLVFVFKAIYILFWTFILNSLCKAGYKEISWFLVLLPLILLFVILGLIIITYSAAPLL</sequence>